<evidence type="ECO:0008006" key="3">
    <source>
        <dbReference type="Google" id="ProtNLM"/>
    </source>
</evidence>
<dbReference type="OrthoDB" id="1883113at2"/>
<protein>
    <recommendedName>
        <fullName evidence="3">Glycosyltransferase</fullName>
    </recommendedName>
</protein>
<dbReference type="SUPFAM" id="SSF53756">
    <property type="entry name" value="UDP-Glycosyltransferase/glycogen phosphorylase"/>
    <property type="match status" value="1"/>
</dbReference>
<evidence type="ECO:0000313" key="1">
    <source>
        <dbReference type="EMBL" id="CUN28730.1"/>
    </source>
</evidence>
<dbReference type="PaxDb" id="166486-ERS852572_03244"/>
<dbReference type="Proteomes" id="UP000095350">
    <property type="component" value="Unassembled WGS sequence"/>
</dbReference>
<sequence length="537" mass="61054">MTILEYLDVIKTYPMEDYFARYGEIEQVLKQAEEAIQKNPAETQKSLLQEIAGAADNAAAWMWVHILSFCMKVSGEETYALELLDLILDASYEDIGEYNKLSHFWQIGTVQFLNQKLQTPAVNQKMARLYRELFGLFCNSFGIKERKYVPWQERNHNLVFVFSSQVLGMEHAPTKTLLDRCYVLKKYLKKEIVIINTAMQIPAKGQAPFYGLVNAAYAEELSGLKELAFKGETFEFHQCENKMPDLGIMADIIQLVRKRKPEFILSIGGSDICADLCGLFVPQITISTVFSKIAISCGEYQMVDKALTEDDRKQLAILGVKEEKVKQTPFTFSFKEQTHSYTRKQLGLWQDKFILLLVGWRLDQEIDDSLLQMLEEVLEENAGIAVAFMGLFDTYENRVNGYERLRQNSINLGKQMDALAVTECCDLYVNPKRSGGGSSVSEALYQGIPAVTLPVGDVSVAAGADFWVPDYSTMKQLILRYATEKEFYDRMAVLARKRAEELIDSKTLFGKSICEIEKELKKEKGHIIAAAKQKENE</sequence>
<gene>
    <name evidence="1" type="ORF">ERS852572_03244</name>
</gene>
<organism evidence="1 2">
    <name type="scientific">Roseburia intestinalis</name>
    <dbReference type="NCBI Taxonomy" id="166486"/>
    <lineage>
        <taxon>Bacteria</taxon>
        <taxon>Bacillati</taxon>
        <taxon>Bacillota</taxon>
        <taxon>Clostridia</taxon>
        <taxon>Lachnospirales</taxon>
        <taxon>Lachnospiraceae</taxon>
        <taxon>Roseburia</taxon>
    </lineage>
</organism>
<name>A0A173VPN5_9FIRM</name>
<dbReference type="Gene3D" id="3.40.50.2000">
    <property type="entry name" value="Glycogen Phosphorylase B"/>
    <property type="match status" value="1"/>
</dbReference>
<accession>A0A173VPN5</accession>
<dbReference type="EMBL" id="CYXZ01000030">
    <property type="protein sequence ID" value="CUN28730.1"/>
    <property type="molecule type" value="Genomic_DNA"/>
</dbReference>
<proteinExistence type="predicted"/>
<dbReference type="STRING" id="166486.ERS852572_03244"/>
<dbReference type="RefSeq" id="WP_055195708.1">
    <property type="nucleotide sequence ID" value="NZ_CABIYH010000030.1"/>
</dbReference>
<evidence type="ECO:0000313" key="2">
    <source>
        <dbReference type="Proteomes" id="UP000095350"/>
    </source>
</evidence>
<dbReference type="AlphaFoldDB" id="A0A173VPN5"/>
<reference evidence="1 2" key="1">
    <citation type="submission" date="2015-09" db="EMBL/GenBank/DDBJ databases">
        <authorList>
            <consortium name="Pathogen Informatics"/>
        </authorList>
    </citation>
    <scope>NUCLEOTIDE SEQUENCE [LARGE SCALE GENOMIC DNA]</scope>
    <source>
        <strain evidence="1 2">2789STDY5834960</strain>
    </source>
</reference>